<dbReference type="KEGG" id="otd:J1M35_10290"/>
<evidence type="ECO:0000313" key="1">
    <source>
        <dbReference type="EMBL" id="QTD43578.1"/>
    </source>
</evidence>
<dbReference type="EMBL" id="CP071796">
    <property type="protein sequence ID" value="QTD43578.1"/>
    <property type="molecule type" value="Genomic_DNA"/>
</dbReference>
<dbReference type="AlphaFoldDB" id="A0A975H189"/>
<gene>
    <name evidence="1" type="ORF">J1M35_10290</name>
</gene>
<organism evidence="1 2">
    <name type="scientific">Ottowia testudinis</name>
    <dbReference type="NCBI Taxonomy" id="2816950"/>
    <lineage>
        <taxon>Bacteria</taxon>
        <taxon>Pseudomonadati</taxon>
        <taxon>Pseudomonadota</taxon>
        <taxon>Betaproteobacteria</taxon>
        <taxon>Burkholderiales</taxon>
        <taxon>Comamonadaceae</taxon>
        <taxon>Ottowia</taxon>
    </lineage>
</organism>
<dbReference type="Gene3D" id="3.40.50.720">
    <property type="entry name" value="NAD(P)-binding Rossmann-like Domain"/>
    <property type="match status" value="1"/>
</dbReference>
<proteinExistence type="predicted"/>
<dbReference type="Proteomes" id="UP000663903">
    <property type="component" value="Chromosome"/>
</dbReference>
<evidence type="ECO:0000313" key="2">
    <source>
        <dbReference type="Proteomes" id="UP000663903"/>
    </source>
</evidence>
<dbReference type="RefSeq" id="WP_208006995.1">
    <property type="nucleotide sequence ID" value="NZ_CP071796.1"/>
</dbReference>
<name>A0A975H189_9BURK</name>
<accession>A0A975H189</accession>
<reference evidence="1" key="1">
    <citation type="submission" date="2021-03" db="EMBL/GenBank/DDBJ databases">
        <title>Ottowia sp. 27C isolated from the cloaca of a Giant Asian pond turtle (Heosemys grandis).</title>
        <authorList>
            <person name="Spergser J."/>
            <person name="Busse H.-J."/>
        </authorList>
    </citation>
    <scope>NUCLEOTIDE SEQUENCE</scope>
    <source>
        <strain evidence="1">27C</strain>
    </source>
</reference>
<keyword evidence="2" id="KW-1185">Reference proteome</keyword>
<protein>
    <submittedName>
        <fullName evidence="1">Uncharacterized protein</fullName>
    </submittedName>
</protein>
<sequence>MEFDIRDRARALATLAEHDLAIIAMGPMHAYGAEPHRLCLEAGIDCIDINDNLGVADEVLGLHEHACESGRLVLTGMGFTPGLSSLLLAQLAAQCAAPNGHYHIRVCMGAAYGGGESSPYAILSSFSRRIHVLDGGRRQVQDTPWKDMQRYFVFPGHSHPVEMIPFSALEVASQTADRNRASMAIARVDARYHIQYLKQGFARFMSSFDLGPSTLDRLARMFYASGQSMKLKKDADPDTVLWVYPDGAPQRGLLIHGVISSYDLTALMACSTVDAWAQGNLADYQGVYTADQLAPSTCEQIAGHLARRGVSSKPADVQALQEQGLYFGWVQAVSGDEVGQLRHYGCNWYTAPPHPKMVPLQKRFLLESAVWAGLRQRCRGTGFMAFVVSTLRRWRRHYKMLADFRRRDNGPLAEKWKLVTRDISMFTSGYSRACDVLGRGEALRLYGRMFLETGRMEMRWLWPDAAVFLAFERPWRAVCDYWLAFMRGCQELGVLRYTVHDDGGRLRCEIDHCAYAEMFHLLGCPELARLVREMERDALSYMASQSGLHLEWETMECGRAKIELQPLAGS</sequence>